<evidence type="ECO:0000313" key="12">
    <source>
        <dbReference type="Proteomes" id="UP000249324"/>
    </source>
</evidence>
<dbReference type="PROSITE" id="PS50893">
    <property type="entry name" value="ABC_TRANSPORTER_2"/>
    <property type="match status" value="1"/>
</dbReference>
<evidence type="ECO:0000259" key="10">
    <source>
        <dbReference type="PROSITE" id="PS50893"/>
    </source>
</evidence>
<name>A0ABD6FI90_9PSEU</name>
<keyword evidence="7" id="KW-0472">Membrane</keyword>
<dbReference type="InterPro" id="IPR005894">
    <property type="entry name" value="DrrA"/>
</dbReference>
<keyword evidence="5 11" id="KW-0067">ATP-binding</keyword>
<dbReference type="PANTHER" id="PTHR42711:SF19">
    <property type="entry name" value="DOXORUBICIN RESISTANCE ATP-BINDING PROTEIN DRRA"/>
    <property type="match status" value="1"/>
</dbReference>
<dbReference type="GO" id="GO:0005524">
    <property type="term" value="F:ATP binding"/>
    <property type="evidence" value="ECO:0007669"/>
    <property type="project" value="UniProtKB-KW"/>
</dbReference>
<keyword evidence="8" id="KW-0046">Antibiotic resistance</keyword>
<dbReference type="InterPro" id="IPR050763">
    <property type="entry name" value="ABC_transporter_ATP-binding"/>
</dbReference>
<evidence type="ECO:0000256" key="9">
    <source>
        <dbReference type="ARBA" id="ARBA00049985"/>
    </source>
</evidence>
<dbReference type="SUPFAM" id="SSF52540">
    <property type="entry name" value="P-loop containing nucleoside triphosphate hydrolases"/>
    <property type="match status" value="1"/>
</dbReference>
<dbReference type="InterPro" id="IPR017871">
    <property type="entry name" value="ABC_transporter-like_CS"/>
</dbReference>
<dbReference type="NCBIfam" id="TIGR01188">
    <property type="entry name" value="drrA"/>
    <property type="match status" value="1"/>
</dbReference>
<evidence type="ECO:0000256" key="1">
    <source>
        <dbReference type="ARBA" id="ARBA00004413"/>
    </source>
</evidence>
<dbReference type="FunFam" id="3.40.50.300:FF:000589">
    <property type="entry name" value="ABC transporter, ATP-binding subunit"/>
    <property type="match status" value="1"/>
</dbReference>
<proteinExistence type="inferred from homology"/>
<dbReference type="EMBL" id="QGUI02000154">
    <property type="protein sequence ID" value="MFO7193001.1"/>
    <property type="molecule type" value="Genomic_DNA"/>
</dbReference>
<keyword evidence="2" id="KW-0813">Transport</keyword>
<keyword evidence="6" id="KW-1278">Translocase</keyword>
<dbReference type="GO" id="GO:0005886">
    <property type="term" value="C:plasma membrane"/>
    <property type="evidence" value="ECO:0007669"/>
    <property type="project" value="UniProtKB-SubCell"/>
</dbReference>
<dbReference type="SMART" id="SM00382">
    <property type="entry name" value="AAA"/>
    <property type="match status" value="1"/>
</dbReference>
<dbReference type="AlphaFoldDB" id="A0ABD6FI90"/>
<comment type="subcellular location">
    <subcellularLocation>
        <location evidence="1">Cell membrane</location>
        <topology evidence="1">Peripheral membrane protein</topology>
        <orientation evidence="1">Cytoplasmic side</orientation>
    </subcellularLocation>
</comment>
<comment type="similarity">
    <text evidence="9">Belongs to the ABC transporter superfamily. Drug exporter-1 (DrugE1) (TC 3.A.1.105) family.</text>
</comment>
<evidence type="ECO:0000256" key="6">
    <source>
        <dbReference type="ARBA" id="ARBA00022967"/>
    </source>
</evidence>
<reference evidence="11 12" key="1">
    <citation type="journal article" date="2021" name="BMC Genomics">
        <title>Genome-resolved metagenome and metatranscriptome analyses of thermophilic composting reveal key bacterial players and their metabolic interactions.</title>
        <authorList>
            <person name="Braga L.P.P."/>
            <person name="Pereira R.V."/>
            <person name="Martins L.F."/>
            <person name="Moura L.M.S."/>
            <person name="Sanchez F.B."/>
            <person name="Patane J.S.L."/>
            <person name="da Silva A.M."/>
            <person name="Setubal J.C."/>
        </authorList>
    </citation>
    <scope>NUCLEOTIDE SEQUENCE [LARGE SCALE GENOMIC DNA]</scope>
    <source>
        <strain evidence="11">ZC4RG45</strain>
    </source>
</reference>
<dbReference type="PROSITE" id="PS00211">
    <property type="entry name" value="ABC_TRANSPORTER_1"/>
    <property type="match status" value="1"/>
</dbReference>
<dbReference type="Gene3D" id="3.40.50.300">
    <property type="entry name" value="P-loop containing nucleotide triphosphate hydrolases"/>
    <property type="match status" value="1"/>
</dbReference>
<evidence type="ECO:0000256" key="3">
    <source>
        <dbReference type="ARBA" id="ARBA00022475"/>
    </source>
</evidence>
<evidence type="ECO:0000313" key="11">
    <source>
        <dbReference type="EMBL" id="MFO7193001.1"/>
    </source>
</evidence>
<dbReference type="InterPro" id="IPR003593">
    <property type="entry name" value="AAA+_ATPase"/>
</dbReference>
<evidence type="ECO:0000256" key="4">
    <source>
        <dbReference type="ARBA" id="ARBA00022741"/>
    </source>
</evidence>
<dbReference type="PANTHER" id="PTHR42711">
    <property type="entry name" value="ABC TRANSPORTER ATP-BINDING PROTEIN"/>
    <property type="match status" value="1"/>
</dbReference>
<keyword evidence="4" id="KW-0547">Nucleotide-binding</keyword>
<sequence length="330" mass="35699">MAYAVKELAVTEELAVAAHGLEKSYGNVHVLRGVDLHVERGSVFALLGPNGAGKTTTVRILSTLLPPDVGTARVAGYDVVRERTKVRRRISLTGQYAAVDEDQTGTENLVMMARLRGFRRAAARARAAELLERFDLTEAAGRRVGTYSGGMRRRLDLAASLVTEPAVLFLDEPTTGLDPRSRLALWQAIKDLVARGVTVVLTTQYLEEADELADRIAVLDHGTIVAEGTAAELKQKVADTRLDITFVDRASFRAASAKLGDAVVSAEPEELRLATVTDGSAAHVRSLLDDIDPSRTTIAHFRTRTASLDDVFLALTGRPAQERPKEPAHA</sequence>
<accession>A0ABD6FI90</accession>
<protein>
    <submittedName>
        <fullName evidence="11">ATP-binding cassette domain-containing protein</fullName>
    </submittedName>
</protein>
<dbReference type="GO" id="GO:0046677">
    <property type="term" value="P:response to antibiotic"/>
    <property type="evidence" value="ECO:0007669"/>
    <property type="project" value="UniProtKB-KW"/>
</dbReference>
<evidence type="ECO:0000256" key="2">
    <source>
        <dbReference type="ARBA" id="ARBA00022448"/>
    </source>
</evidence>
<dbReference type="Pfam" id="PF00005">
    <property type="entry name" value="ABC_tran"/>
    <property type="match status" value="1"/>
</dbReference>
<dbReference type="Proteomes" id="UP000249324">
    <property type="component" value="Unassembled WGS sequence"/>
</dbReference>
<evidence type="ECO:0000256" key="5">
    <source>
        <dbReference type="ARBA" id="ARBA00022840"/>
    </source>
</evidence>
<feature type="domain" description="ABC transporter" evidence="10">
    <location>
        <begin position="16"/>
        <end position="246"/>
    </location>
</feature>
<organism evidence="11 12">
    <name type="scientific">Thermocrispum agreste</name>
    <dbReference type="NCBI Taxonomy" id="37925"/>
    <lineage>
        <taxon>Bacteria</taxon>
        <taxon>Bacillati</taxon>
        <taxon>Actinomycetota</taxon>
        <taxon>Actinomycetes</taxon>
        <taxon>Pseudonocardiales</taxon>
        <taxon>Pseudonocardiaceae</taxon>
        <taxon>Thermocrispum</taxon>
    </lineage>
</organism>
<comment type="caution">
    <text evidence="11">The sequence shown here is derived from an EMBL/GenBank/DDBJ whole genome shotgun (WGS) entry which is preliminary data.</text>
</comment>
<dbReference type="InterPro" id="IPR003439">
    <property type="entry name" value="ABC_transporter-like_ATP-bd"/>
</dbReference>
<evidence type="ECO:0000256" key="8">
    <source>
        <dbReference type="ARBA" id="ARBA00023251"/>
    </source>
</evidence>
<dbReference type="InterPro" id="IPR027417">
    <property type="entry name" value="P-loop_NTPase"/>
</dbReference>
<gene>
    <name evidence="11" type="ORF">DIU77_012225</name>
</gene>
<keyword evidence="3" id="KW-1003">Cell membrane</keyword>
<evidence type="ECO:0000256" key="7">
    <source>
        <dbReference type="ARBA" id="ARBA00023136"/>
    </source>
</evidence>